<proteinExistence type="predicted"/>
<sequence length="101" mass="11499">MCSEMYISMGNMDMHLERTYRITSIRGSTTCWTRLFESSDERTTHAPCFGKWCPKPQPQGIAHIHSPSSPRYSPAWLNDEGVGTRDGLMSFFIMLTCRCSA</sequence>
<evidence type="ECO:0000313" key="1">
    <source>
        <dbReference type="Proteomes" id="UP000504637"/>
    </source>
</evidence>
<protein>
    <submittedName>
        <fullName evidence="2">Uncharacterized protein</fullName>
    </submittedName>
</protein>
<dbReference type="AlphaFoldDB" id="A0A6J3M388"/>
<reference evidence="2" key="3">
    <citation type="submission" date="2025-08" db="UniProtKB">
        <authorList>
            <consortium name="RefSeq"/>
        </authorList>
    </citation>
    <scope>IDENTIFICATION</scope>
    <source>
        <strain evidence="2">CBS 342.82</strain>
    </source>
</reference>
<evidence type="ECO:0000313" key="2">
    <source>
        <dbReference type="RefSeq" id="XP_033459491.1"/>
    </source>
</evidence>
<dbReference type="RefSeq" id="XP_033459491.1">
    <property type="nucleotide sequence ID" value="XM_033599897.1"/>
</dbReference>
<dbReference type="GeneID" id="54357696"/>
<reference evidence="2" key="2">
    <citation type="submission" date="2020-04" db="EMBL/GenBank/DDBJ databases">
        <authorList>
            <consortium name="NCBI Genome Project"/>
        </authorList>
    </citation>
    <scope>NUCLEOTIDE SEQUENCE</scope>
    <source>
        <strain evidence="2">CBS 342.82</strain>
    </source>
</reference>
<accession>A0A6J3M388</accession>
<dbReference type="Proteomes" id="UP000504637">
    <property type="component" value="Unplaced"/>
</dbReference>
<organism evidence="2">
    <name type="scientific">Dissoconium aciculare CBS 342.82</name>
    <dbReference type="NCBI Taxonomy" id="1314786"/>
    <lineage>
        <taxon>Eukaryota</taxon>
        <taxon>Fungi</taxon>
        <taxon>Dikarya</taxon>
        <taxon>Ascomycota</taxon>
        <taxon>Pezizomycotina</taxon>
        <taxon>Dothideomycetes</taxon>
        <taxon>Dothideomycetidae</taxon>
        <taxon>Mycosphaerellales</taxon>
        <taxon>Dissoconiaceae</taxon>
        <taxon>Dissoconium</taxon>
    </lineage>
</organism>
<keyword evidence="1" id="KW-1185">Reference proteome</keyword>
<name>A0A6J3M388_9PEZI</name>
<gene>
    <name evidence="2" type="ORF">K489DRAFT_243875</name>
</gene>
<reference evidence="2" key="1">
    <citation type="submission" date="2020-01" db="EMBL/GenBank/DDBJ databases">
        <authorList>
            <consortium name="DOE Joint Genome Institute"/>
            <person name="Haridas S."/>
            <person name="Albert R."/>
            <person name="Binder M."/>
            <person name="Bloem J."/>
            <person name="Labutti K."/>
            <person name="Salamov A."/>
            <person name="Andreopoulos B."/>
            <person name="Baker S.E."/>
            <person name="Barry K."/>
            <person name="Bills G."/>
            <person name="Bluhm B.H."/>
            <person name="Cannon C."/>
            <person name="Castanera R."/>
            <person name="Culley D.E."/>
            <person name="Daum C."/>
            <person name="Ezra D."/>
            <person name="Gonzalez J.B."/>
            <person name="Henrissat B."/>
            <person name="Kuo A."/>
            <person name="Liang C."/>
            <person name="Lipzen A."/>
            <person name="Lutzoni F."/>
            <person name="Magnuson J."/>
            <person name="Mondo S."/>
            <person name="Nolan M."/>
            <person name="Ohm R."/>
            <person name="Pangilinan J."/>
            <person name="Park H.-J."/>
            <person name="Ramirez L."/>
            <person name="Alfaro M."/>
            <person name="Sun H."/>
            <person name="Tritt A."/>
            <person name="Yoshinaga Y."/>
            <person name="Zwiers L.-H."/>
            <person name="Turgeon B.G."/>
            <person name="Goodwin S.B."/>
            <person name="Spatafora J.W."/>
            <person name="Crous P.W."/>
            <person name="Grigoriev I.V."/>
        </authorList>
    </citation>
    <scope>NUCLEOTIDE SEQUENCE</scope>
    <source>
        <strain evidence="2">CBS 342.82</strain>
    </source>
</reference>